<sequence length="72" mass="8166">MSPLTRFHAHAYPHSRHWLQPKLRHTPIAPAHHTLTDDAAPSNAGFIVRDHNNARSHHTSRNTASLYGQTAW</sequence>
<protein>
    <submittedName>
        <fullName evidence="2">Uncharacterized protein</fullName>
    </submittedName>
</protein>
<dbReference type="EMBL" id="JACOFT010000003">
    <property type="protein sequence ID" value="MBC3811861.1"/>
    <property type="molecule type" value="Genomic_DNA"/>
</dbReference>
<reference evidence="2 3" key="1">
    <citation type="submission" date="2020-08" db="EMBL/GenBank/DDBJ databases">
        <title>Novel species isolated from subtropical streams in China.</title>
        <authorList>
            <person name="Lu H."/>
        </authorList>
    </citation>
    <scope>NUCLEOTIDE SEQUENCE [LARGE SCALE GENOMIC DNA]</scope>
    <source>
        <strain evidence="2 3">CCTCC AB 2015119</strain>
    </source>
</reference>
<evidence type="ECO:0000313" key="3">
    <source>
        <dbReference type="Proteomes" id="UP000637632"/>
    </source>
</evidence>
<gene>
    <name evidence="2" type="ORF">H8K26_10445</name>
</gene>
<dbReference type="Proteomes" id="UP000637632">
    <property type="component" value="Unassembled WGS sequence"/>
</dbReference>
<feature type="compositionally biased region" description="Polar residues" evidence="1">
    <location>
        <begin position="61"/>
        <end position="72"/>
    </location>
</feature>
<accession>A0ABR6XHP5</accession>
<proteinExistence type="predicted"/>
<keyword evidence="3" id="KW-1185">Reference proteome</keyword>
<evidence type="ECO:0000313" key="2">
    <source>
        <dbReference type="EMBL" id="MBC3811861.1"/>
    </source>
</evidence>
<feature type="region of interest" description="Disordered" evidence="1">
    <location>
        <begin position="50"/>
        <end position="72"/>
    </location>
</feature>
<evidence type="ECO:0000256" key="1">
    <source>
        <dbReference type="SAM" id="MobiDB-lite"/>
    </source>
</evidence>
<dbReference type="RefSeq" id="WP_190479330.1">
    <property type="nucleotide sequence ID" value="NZ_JACOFT010000003.1"/>
</dbReference>
<organism evidence="2 3">
    <name type="scientific">Undibacterium aquatile</name>
    <dbReference type="NCBI Taxonomy" id="1537398"/>
    <lineage>
        <taxon>Bacteria</taxon>
        <taxon>Pseudomonadati</taxon>
        <taxon>Pseudomonadota</taxon>
        <taxon>Betaproteobacteria</taxon>
        <taxon>Burkholderiales</taxon>
        <taxon>Oxalobacteraceae</taxon>
        <taxon>Undibacterium</taxon>
    </lineage>
</organism>
<comment type="caution">
    <text evidence="2">The sequence shown here is derived from an EMBL/GenBank/DDBJ whole genome shotgun (WGS) entry which is preliminary data.</text>
</comment>
<name>A0ABR6XHP5_9BURK</name>